<dbReference type="AlphaFoldDB" id="A0A4V1GLX0"/>
<feature type="domain" description="Tryptophan synthase beta chain-like PALP" evidence="6">
    <location>
        <begin position="104"/>
        <end position="339"/>
    </location>
</feature>
<organism evidence="8 9">
    <name type="scientific">Eubacterium maltosivorans</name>
    <dbReference type="NCBI Taxonomy" id="2041044"/>
    <lineage>
        <taxon>Bacteria</taxon>
        <taxon>Bacillati</taxon>
        <taxon>Bacillota</taxon>
        <taxon>Clostridia</taxon>
        <taxon>Eubacteriales</taxon>
        <taxon>Eubacteriaceae</taxon>
        <taxon>Eubacterium</taxon>
    </lineage>
</organism>
<name>A0A4V1GLX0_EUBML</name>
<dbReference type="Pfam" id="PF24857">
    <property type="entry name" value="THR4_C"/>
    <property type="match status" value="1"/>
</dbReference>
<evidence type="ECO:0000313" key="8">
    <source>
        <dbReference type="EMBL" id="QCT71256.1"/>
    </source>
</evidence>
<accession>A0A4V1GLX0</accession>
<evidence type="ECO:0000256" key="1">
    <source>
        <dbReference type="ARBA" id="ARBA00001933"/>
    </source>
</evidence>
<dbReference type="GO" id="GO:0004795">
    <property type="term" value="F:threonine synthase activity"/>
    <property type="evidence" value="ECO:0007669"/>
    <property type="project" value="UniProtKB-UniRule"/>
</dbReference>
<dbReference type="Gene3D" id="3.40.50.1100">
    <property type="match status" value="2"/>
</dbReference>
<dbReference type="InterPro" id="IPR037158">
    <property type="entry name" value="Thr_synth_N_sf"/>
</dbReference>
<dbReference type="GO" id="GO:0009088">
    <property type="term" value="P:threonine biosynthetic process"/>
    <property type="evidence" value="ECO:0007669"/>
    <property type="project" value="UniProtKB-UniRule"/>
</dbReference>
<keyword evidence="9" id="KW-1185">Reference proteome</keyword>
<evidence type="ECO:0000256" key="5">
    <source>
        <dbReference type="PIRSR" id="PIRSR604450-51"/>
    </source>
</evidence>
<dbReference type="GO" id="GO:0005737">
    <property type="term" value="C:cytoplasm"/>
    <property type="evidence" value="ECO:0007669"/>
    <property type="project" value="TreeGrafter"/>
</dbReference>
<feature type="modified residue" description="N6-(pyridoxal phosphate)lysine" evidence="5">
    <location>
        <position position="113"/>
    </location>
</feature>
<dbReference type="InterPro" id="IPR004450">
    <property type="entry name" value="Thr_synthase-like"/>
</dbReference>
<dbReference type="PANTHER" id="PTHR43515:SF1">
    <property type="entry name" value="THREONINE SYNTHASE-LIKE 1"/>
    <property type="match status" value="1"/>
</dbReference>
<dbReference type="SUPFAM" id="SSF53686">
    <property type="entry name" value="Tryptophan synthase beta subunit-like PLP-dependent enzymes"/>
    <property type="match status" value="1"/>
</dbReference>
<dbReference type="NCBIfam" id="TIGR00260">
    <property type="entry name" value="thrC"/>
    <property type="match status" value="1"/>
</dbReference>
<dbReference type="EMBL" id="CP029487">
    <property type="protein sequence ID" value="QCT71256.1"/>
    <property type="molecule type" value="Genomic_DNA"/>
</dbReference>
<evidence type="ECO:0000256" key="2">
    <source>
        <dbReference type="ARBA" id="ARBA00005517"/>
    </source>
</evidence>
<proteinExistence type="inferred from homology"/>
<dbReference type="InterPro" id="IPR036052">
    <property type="entry name" value="TrpB-like_PALP_sf"/>
</dbReference>
<comment type="similarity">
    <text evidence="2">Belongs to the threonine synthase family.</text>
</comment>
<dbReference type="CDD" id="cd01560">
    <property type="entry name" value="Thr-synth_2"/>
    <property type="match status" value="1"/>
</dbReference>
<reference evidence="8 9" key="1">
    <citation type="submission" date="2018-05" db="EMBL/GenBank/DDBJ databases">
        <title>Genome comparison of Eubacterium sp.</title>
        <authorList>
            <person name="Feng Y."/>
            <person name="Sanchez-Andrea I."/>
            <person name="Stams A.J.M."/>
            <person name="De Vos W.M."/>
        </authorList>
    </citation>
    <scope>NUCLEOTIDE SEQUENCE [LARGE SCALE GENOMIC DNA]</scope>
    <source>
        <strain evidence="8 9">YI</strain>
    </source>
</reference>
<protein>
    <recommendedName>
        <fullName evidence="4">Threonine synthase</fullName>
        <ecNumber evidence="4">4.2.3.1</ecNumber>
    </recommendedName>
</protein>
<evidence type="ECO:0000256" key="3">
    <source>
        <dbReference type="ARBA" id="ARBA00022898"/>
    </source>
</evidence>
<dbReference type="RefSeq" id="WP_096920426.1">
    <property type="nucleotide sequence ID" value="NZ_CP029487.1"/>
</dbReference>
<comment type="cofactor">
    <cofactor evidence="1 5">
        <name>pyridoxal 5'-phosphate</name>
        <dbReference type="ChEBI" id="CHEBI:597326"/>
    </cofactor>
</comment>
<evidence type="ECO:0000259" key="7">
    <source>
        <dbReference type="Pfam" id="PF14821"/>
    </source>
</evidence>
<dbReference type="Proteomes" id="UP000218387">
    <property type="component" value="Chromosome"/>
</dbReference>
<feature type="domain" description="Threonine synthase N-terminal" evidence="7">
    <location>
        <begin position="4"/>
        <end position="80"/>
    </location>
</feature>
<gene>
    <name evidence="8" type="ORF">CPZ25_007915</name>
</gene>
<dbReference type="Pfam" id="PF14821">
    <property type="entry name" value="Thr_synth_N"/>
    <property type="match status" value="1"/>
</dbReference>
<keyword evidence="3 5" id="KW-0663">Pyridoxal phosphate</keyword>
<sequence>MKEKYVSTRGGEANVSASEGIIKGIAKDGGLFVPSFIHDIKIDLTALKDATYGELAFEIFKYFLDDFSEEQIKDCVHNAYYTGKFENEEPVSLKKVDDRYFLELYHGPTCAFKDMALTILPYLMTTAMKNADISKDIVILTATSGDTGKAALEGFAKVPHINIVVYYPKDGVSTIQEKQMLTQDGDNTCVIGVAGNFDDTQNGVKEILNNSGLIEELRGQGYVFSSANSINIGRLLPQIVYYFYSYIQLYKKAVIDLGEAVNFVVPTGNFGNILAGYYARAIGLPVSRLICASNKNNILTDFFNTGKYDRNRDFYKTMSPSMDILISSNLERLLYDITGGNSEMIAGLMSQLNADGTYALDRELLFLGDDHLFYAGCANEEETAGAIKHMFEYNHYLMDPHTAVASKVYSDYRADTGDVETPTIILSTASPYKFGRSVYESIFGEVPEGMDDYAVLKELAARTETEIPVPLRDLDQKENRHDKVCTPEEMAGCITAFLDK</sequence>
<dbReference type="Pfam" id="PF00291">
    <property type="entry name" value="PALP"/>
    <property type="match status" value="1"/>
</dbReference>
<evidence type="ECO:0000313" key="9">
    <source>
        <dbReference type="Proteomes" id="UP000218387"/>
    </source>
</evidence>
<dbReference type="Gene3D" id="3.90.1380.10">
    <property type="entry name" value="Threonine synthase, N-terminal domain"/>
    <property type="match status" value="1"/>
</dbReference>
<dbReference type="PANTHER" id="PTHR43515">
    <property type="entry name" value="THREONINE SYNTHASE-LIKE 1"/>
    <property type="match status" value="1"/>
</dbReference>
<evidence type="ECO:0000256" key="4">
    <source>
        <dbReference type="NCBIfam" id="TIGR00260"/>
    </source>
</evidence>
<dbReference type="EC" id="4.2.3.1" evidence="4"/>
<evidence type="ECO:0000259" key="6">
    <source>
        <dbReference type="Pfam" id="PF00291"/>
    </source>
</evidence>
<dbReference type="KEGG" id="emt:CPZ25_007915"/>
<dbReference type="InterPro" id="IPR001926">
    <property type="entry name" value="TrpB-like_PALP"/>
</dbReference>
<dbReference type="InterPro" id="IPR029144">
    <property type="entry name" value="Thr_synth_N"/>
</dbReference>